<evidence type="ECO:0000256" key="5">
    <source>
        <dbReference type="ARBA" id="ARBA00022723"/>
    </source>
</evidence>
<evidence type="ECO:0000256" key="1">
    <source>
        <dbReference type="ARBA" id="ARBA00000185"/>
    </source>
</evidence>
<dbReference type="GO" id="GO:0005524">
    <property type="term" value="F:ATP binding"/>
    <property type="evidence" value="ECO:0007669"/>
    <property type="project" value="InterPro"/>
</dbReference>
<dbReference type="CDD" id="cd00223">
    <property type="entry name" value="TOPRIM_TopoIIB_SPO"/>
    <property type="match status" value="1"/>
</dbReference>
<dbReference type="InterPro" id="IPR036078">
    <property type="entry name" value="Spo11/TopoVI_A_sf"/>
</dbReference>
<dbReference type="InterPro" id="IPR036388">
    <property type="entry name" value="WH-like_DNA-bd_sf"/>
</dbReference>
<keyword evidence="9 10" id="KW-0413">Isomerase</keyword>
<reference evidence="14" key="1">
    <citation type="journal article" date="2020" name="Phytopathology">
        <title>Genome Sequence Resources of Colletotrichum truncatum, C. plurivorum, C. musicola, and C. sojae: Four Species Pathogenic to Soybean (Glycine max).</title>
        <authorList>
            <person name="Rogerio F."/>
            <person name="Boufleur T.R."/>
            <person name="Ciampi-Guillardi M."/>
            <person name="Sukno S.A."/>
            <person name="Thon M.R."/>
            <person name="Massola Junior N.S."/>
            <person name="Baroncelli R."/>
        </authorList>
    </citation>
    <scope>NUCLEOTIDE SEQUENCE</scope>
    <source>
        <strain evidence="14">LFN0074</strain>
    </source>
</reference>
<comment type="similarity">
    <text evidence="3 10">Belongs to the TOP6A family.</text>
</comment>
<comment type="cofactor">
    <cofactor evidence="2">
        <name>Mg(2+)</name>
        <dbReference type="ChEBI" id="CHEBI:18420"/>
    </cofactor>
</comment>
<dbReference type="PROSITE" id="PS52041">
    <property type="entry name" value="TOPO_IIB"/>
    <property type="match status" value="1"/>
</dbReference>
<feature type="compositionally biased region" description="Polar residues" evidence="11">
    <location>
        <begin position="14"/>
        <end position="36"/>
    </location>
</feature>
<keyword evidence="15" id="KW-1185">Reference proteome</keyword>
<dbReference type="GO" id="GO:0042138">
    <property type="term" value="P:meiotic DNA double-strand break formation"/>
    <property type="evidence" value="ECO:0007669"/>
    <property type="project" value="TreeGrafter"/>
</dbReference>
<dbReference type="InterPro" id="IPR034136">
    <property type="entry name" value="TOPRIM_Topo6A/Spo11"/>
</dbReference>
<sequence>MDAATPSLLHGQQDRLTAQPSSLNWSRNTVTLPNPDPQNNAVGLAITKLEDILVAVQESVLSNQEMFIPYRTRPTSRRSTAKAGSESRPSRRAFVRFPGRSDNEALKFARVFKILQLSLTALVTGTSLTKRNIYYQSQGLFGKQAVVDNLIDDMAYTLGVAAAKGMIAGPILLRTRAACETDASFGDGGVLIPRVREISHIDFRDVEWGTSASGRGLLVTGKGYPDLNTKQFLHEVHAAKPELPIYALVDYDPDGISIMRCYSHGSRAHAHENRVTVPGLQWLGIKSDDLAGRRVPVCDEGVGDDDELGLWAEDLQPDTSRNRFDSANPLTTRDRKRAVNMLKDIGENIDGYDMECRRELQVMLFLGIKAEIQAVDDAGDISNWLDEHMRSY</sequence>
<keyword evidence="7 10" id="KW-0799">Topoisomerase</keyword>
<organism evidence="14 15">
    <name type="scientific">Colletotrichum musicola</name>
    <dbReference type="NCBI Taxonomy" id="2175873"/>
    <lineage>
        <taxon>Eukaryota</taxon>
        <taxon>Fungi</taxon>
        <taxon>Dikarya</taxon>
        <taxon>Ascomycota</taxon>
        <taxon>Pezizomycotina</taxon>
        <taxon>Sordariomycetes</taxon>
        <taxon>Hypocreomycetidae</taxon>
        <taxon>Glomerellales</taxon>
        <taxon>Glomerellaceae</taxon>
        <taxon>Colletotrichum</taxon>
        <taxon>Colletotrichum orchidearum species complex</taxon>
    </lineage>
</organism>
<evidence type="ECO:0000256" key="11">
    <source>
        <dbReference type="SAM" id="MobiDB-lite"/>
    </source>
</evidence>
<dbReference type="GO" id="GO:0003918">
    <property type="term" value="F:DNA topoisomerase type II (double strand cut, ATP-hydrolyzing) activity"/>
    <property type="evidence" value="ECO:0007669"/>
    <property type="project" value="UniProtKB-UniRule"/>
</dbReference>
<dbReference type="InterPro" id="IPR002815">
    <property type="entry name" value="Spo11/TopoVI_A"/>
</dbReference>
<evidence type="ECO:0000256" key="2">
    <source>
        <dbReference type="ARBA" id="ARBA00001946"/>
    </source>
</evidence>
<comment type="caution">
    <text evidence="14">The sequence shown here is derived from an EMBL/GenBank/DDBJ whole genome shotgun (WGS) entry which is preliminary data.</text>
</comment>
<dbReference type="InterPro" id="IPR013049">
    <property type="entry name" value="Spo11/TopoVI_A_N"/>
</dbReference>
<dbReference type="OrthoDB" id="5377392at2759"/>
<feature type="region of interest" description="Disordered" evidence="11">
    <location>
        <begin position="1"/>
        <end position="36"/>
    </location>
</feature>
<gene>
    <name evidence="14" type="ORF">CMUS01_15317</name>
</gene>
<evidence type="ECO:0000256" key="6">
    <source>
        <dbReference type="ARBA" id="ARBA00022842"/>
    </source>
</evidence>
<dbReference type="PANTHER" id="PTHR10848">
    <property type="entry name" value="MEIOTIC RECOMBINATION PROTEIN SPO11"/>
    <property type="match status" value="1"/>
</dbReference>
<dbReference type="Proteomes" id="UP000639643">
    <property type="component" value="Unassembled WGS sequence"/>
</dbReference>
<evidence type="ECO:0000256" key="4">
    <source>
        <dbReference type="ARBA" id="ARBA00012895"/>
    </source>
</evidence>
<comment type="catalytic activity">
    <reaction evidence="1 10">
        <text>ATP-dependent breakage, passage and rejoining of double-stranded DNA.</text>
        <dbReference type="EC" id="5.6.2.2"/>
    </reaction>
</comment>
<keyword evidence="8 10" id="KW-0238">DNA-binding</keyword>
<evidence type="ECO:0000256" key="7">
    <source>
        <dbReference type="ARBA" id="ARBA00023029"/>
    </source>
</evidence>
<name>A0A8H6IXZ1_9PEZI</name>
<evidence type="ECO:0000256" key="10">
    <source>
        <dbReference type="PROSITE-ProRule" id="PRU01385"/>
    </source>
</evidence>
<dbReference type="Pfam" id="PF21180">
    <property type="entry name" value="TOP6A-Spo11_Toprim"/>
    <property type="match status" value="1"/>
</dbReference>
<proteinExistence type="inferred from homology"/>
<dbReference type="GO" id="GO:0000228">
    <property type="term" value="C:nuclear chromosome"/>
    <property type="evidence" value="ECO:0007669"/>
    <property type="project" value="TreeGrafter"/>
</dbReference>
<keyword evidence="6" id="KW-0460">Magnesium</keyword>
<protein>
    <recommendedName>
        <fullName evidence="4">DNA topoisomerase (ATP-hydrolyzing)</fullName>
        <ecNumber evidence="4">5.6.2.2</ecNumber>
    </recommendedName>
</protein>
<dbReference type="Gene3D" id="3.40.1360.10">
    <property type="match status" value="1"/>
</dbReference>
<dbReference type="GO" id="GO:0007131">
    <property type="term" value="P:reciprocal meiotic recombination"/>
    <property type="evidence" value="ECO:0007669"/>
    <property type="project" value="TreeGrafter"/>
</dbReference>
<dbReference type="AlphaFoldDB" id="A0A8H6IXZ1"/>
<feature type="domain" description="Spo11/DNA topoisomerase VI subunit A N-terminal" evidence="12">
    <location>
        <begin position="107"/>
        <end position="160"/>
    </location>
</feature>
<keyword evidence="5" id="KW-0479">Metal-binding</keyword>
<evidence type="ECO:0000259" key="13">
    <source>
        <dbReference type="Pfam" id="PF21180"/>
    </source>
</evidence>
<evidence type="ECO:0000256" key="8">
    <source>
        <dbReference type="ARBA" id="ARBA00023125"/>
    </source>
</evidence>
<evidence type="ECO:0000259" key="12">
    <source>
        <dbReference type="Pfam" id="PF04406"/>
    </source>
</evidence>
<feature type="active site" description="O-(5'-phospho-DNA)-tyrosine intermediate" evidence="10">
    <location>
        <position position="135"/>
    </location>
</feature>
<dbReference type="Pfam" id="PF04406">
    <property type="entry name" value="TP6A_N"/>
    <property type="match status" value="1"/>
</dbReference>
<dbReference type="GO" id="GO:0000706">
    <property type="term" value="P:meiotic DNA double-strand break processing"/>
    <property type="evidence" value="ECO:0007669"/>
    <property type="project" value="TreeGrafter"/>
</dbReference>
<dbReference type="GO" id="GO:0046872">
    <property type="term" value="F:metal ion binding"/>
    <property type="evidence" value="ECO:0007669"/>
    <property type="project" value="UniProtKB-KW"/>
</dbReference>
<dbReference type="SUPFAM" id="SSF56726">
    <property type="entry name" value="DNA topoisomerase IV, alpha subunit"/>
    <property type="match status" value="1"/>
</dbReference>
<accession>A0A8H6IXZ1</accession>
<dbReference type="EC" id="5.6.2.2" evidence="4"/>
<evidence type="ECO:0000256" key="3">
    <source>
        <dbReference type="ARBA" id="ARBA00006559"/>
    </source>
</evidence>
<evidence type="ECO:0000313" key="15">
    <source>
        <dbReference type="Proteomes" id="UP000639643"/>
    </source>
</evidence>
<evidence type="ECO:0000256" key="9">
    <source>
        <dbReference type="ARBA" id="ARBA00023235"/>
    </source>
</evidence>
<evidence type="ECO:0000313" key="14">
    <source>
        <dbReference type="EMBL" id="KAF6802568.1"/>
    </source>
</evidence>
<dbReference type="PANTHER" id="PTHR10848:SF0">
    <property type="entry name" value="MEIOTIC RECOMBINATION PROTEIN SPO11"/>
    <property type="match status" value="1"/>
</dbReference>
<dbReference type="EMBL" id="WIGM01001257">
    <property type="protein sequence ID" value="KAF6802568.1"/>
    <property type="molecule type" value="Genomic_DNA"/>
</dbReference>
<feature type="domain" description="Topoisomerase 6 subunit A/Spo11 TOPRIM" evidence="13">
    <location>
        <begin position="215"/>
        <end position="294"/>
    </location>
</feature>
<dbReference type="Gene3D" id="1.10.10.10">
    <property type="entry name" value="Winged helix-like DNA-binding domain superfamily/Winged helix DNA-binding domain"/>
    <property type="match status" value="1"/>
</dbReference>
<dbReference type="GO" id="GO:0003677">
    <property type="term" value="F:DNA binding"/>
    <property type="evidence" value="ECO:0007669"/>
    <property type="project" value="UniProtKB-UniRule"/>
</dbReference>